<dbReference type="AlphaFoldDB" id="A0A9Q1B2F5"/>
<evidence type="ECO:0000313" key="6">
    <source>
        <dbReference type="Proteomes" id="UP001142489"/>
    </source>
</evidence>
<feature type="compositionally biased region" description="Basic and acidic residues" evidence="3">
    <location>
        <begin position="64"/>
        <end position="75"/>
    </location>
</feature>
<proteinExistence type="predicted"/>
<dbReference type="Proteomes" id="UP001142489">
    <property type="component" value="Unassembled WGS sequence"/>
</dbReference>
<keyword evidence="6" id="KW-1185">Reference proteome</keyword>
<evidence type="ECO:0000256" key="1">
    <source>
        <dbReference type="ARBA" id="ARBA00004123"/>
    </source>
</evidence>
<comment type="subcellular location">
    <subcellularLocation>
        <location evidence="1">Nucleus</location>
    </subcellularLocation>
</comment>
<dbReference type="GO" id="GO:0005730">
    <property type="term" value="C:nucleolus"/>
    <property type="evidence" value="ECO:0007669"/>
    <property type="project" value="TreeGrafter"/>
</dbReference>
<evidence type="ECO:0000256" key="3">
    <source>
        <dbReference type="SAM" id="MobiDB-lite"/>
    </source>
</evidence>
<dbReference type="EMBL" id="JAPFRF010000006">
    <property type="protein sequence ID" value="KAJ7329584.1"/>
    <property type="molecule type" value="Genomic_DNA"/>
</dbReference>
<dbReference type="PANTHER" id="PTHR13100:SF10">
    <property type="entry name" value="CELL GROWTH-REGULATING NUCLEOLAR PROTEIN"/>
    <property type="match status" value="1"/>
</dbReference>
<dbReference type="GO" id="GO:0006364">
    <property type="term" value="P:rRNA processing"/>
    <property type="evidence" value="ECO:0007669"/>
    <property type="project" value="TreeGrafter"/>
</dbReference>
<evidence type="ECO:0000259" key="4">
    <source>
        <dbReference type="Pfam" id="PF25879"/>
    </source>
</evidence>
<evidence type="ECO:0000256" key="2">
    <source>
        <dbReference type="ARBA" id="ARBA00023242"/>
    </source>
</evidence>
<dbReference type="InterPro" id="IPR039999">
    <property type="entry name" value="LYAR"/>
</dbReference>
<feature type="region of interest" description="Disordered" evidence="3">
    <location>
        <begin position="1"/>
        <end position="75"/>
    </location>
</feature>
<dbReference type="InterPro" id="IPR058719">
    <property type="entry name" value="WHD_LYAR"/>
</dbReference>
<comment type="caution">
    <text evidence="5">The sequence shown here is derived from an EMBL/GenBank/DDBJ whole genome shotgun (WGS) entry which is preliminary data.</text>
</comment>
<sequence>MQKSKRKDLHAKESKSNNLRKTTQHPSVDPAVLEVNGNGLNTQEQRTKTNKKKCGSSIMQKNPKHSETEETAEEHGDNYKFSWKGTIKAILKQAPDNEISVKKLRKKVLAQYYATAGDHHKSEEEILALLNKKISNNPKFRVLKEKVKLLK</sequence>
<accession>A0A9Q1B2F5</accession>
<reference evidence="5" key="1">
    <citation type="journal article" date="2023" name="DNA Res.">
        <title>Chromosome-level genome assembly of Phrynocephalus forsythii using third-generation DNA sequencing and Hi-C analysis.</title>
        <authorList>
            <person name="Qi Y."/>
            <person name="Zhao W."/>
            <person name="Zhao Y."/>
            <person name="Niu C."/>
            <person name="Cao S."/>
            <person name="Zhang Y."/>
        </authorList>
    </citation>
    <scope>NUCLEOTIDE SEQUENCE</scope>
    <source>
        <tissue evidence="5">Muscle</tissue>
    </source>
</reference>
<evidence type="ECO:0000313" key="5">
    <source>
        <dbReference type="EMBL" id="KAJ7329584.1"/>
    </source>
</evidence>
<dbReference type="Pfam" id="PF25879">
    <property type="entry name" value="WHD_LYAR"/>
    <property type="match status" value="1"/>
</dbReference>
<feature type="compositionally biased region" description="Polar residues" evidence="3">
    <location>
        <begin position="16"/>
        <end position="26"/>
    </location>
</feature>
<name>A0A9Q1B2F5_9SAUR</name>
<dbReference type="PANTHER" id="PTHR13100">
    <property type="entry name" value="CELL GROWTH-REGULATING NUCLEOLAR PROTEIN LYAR"/>
    <property type="match status" value="1"/>
</dbReference>
<organism evidence="5 6">
    <name type="scientific">Phrynocephalus forsythii</name>
    <dbReference type="NCBI Taxonomy" id="171643"/>
    <lineage>
        <taxon>Eukaryota</taxon>
        <taxon>Metazoa</taxon>
        <taxon>Chordata</taxon>
        <taxon>Craniata</taxon>
        <taxon>Vertebrata</taxon>
        <taxon>Euteleostomi</taxon>
        <taxon>Lepidosauria</taxon>
        <taxon>Squamata</taxon>
        <taxon>Bifurcata</taxon>
        <taxon>Unidentata</taxon>
        <taxon>Episquamata</taxon>
        <taxon>Toxicofera</taxon>
        <taxon>Iguania</taxon>
        <taxon>Acrodonta</taxon>
        <taxon>Agamidae</taxon>
        <taxon>Agaminae</taxon>
        <taxon>Phrynocephalus</taxon>
    </lineage>
</organism>
<dbReference type="OrthoDB" id="21474at2759"/>
<keyword evidence="2" id="KW-0539">Nucleus</keyword>
<protein>
    <recommendedName>
        <fullName evidence="4">Cell growth-regulating nucleolar protein-like winged helix domain-containing protein</fullName>
    </recommendedName>
</protein>
<dbReference type="GO" id="GO:0003677">
    <property type="term" value="F:DNA binding"/>
    <property type="evidence" value="ECO:0007669"/>
    <property type="project" value="InterPro"/>
</dbReference>
<dbReference type="GO" id="GO:0000122">
    <property type="term" value="P:negative regulation of transcription by RNA polymerase II"/>
    <property type="evidence" value="ECO:0007669"/>
    <property type="project" value="TreeGrafter"/>
</dbReference>
<gene>
    <name evidence="5" type="ORF">JRQ81_015758</name>
</gene>
<feature type="domain" description="Cell growth-regulating nucleolar protein-like winged helix" evidence="4">
    <location>
        <begin position="80"/>
        <end position="150"/>
    </location>
</feature>